<dbReference type="Proteomes" id="UP001174909">
    <property type="component" value="Unassembled WGS sequence"/>
</dbReference>
<gene>
    <name evidence="1" type="ORF">GBAR_LOCUS14186</name>
</gene>
<keyword evidence="2" id="KW-1185">Reference proteome</keyword>
<proteinExistence type="predicted"/>
<reference evidence="1" key="1">
    <citation type="submission" date="2023-03" db="EMBL/GenBank/DDBJ databases">
        <authorList>
            <person name="Steffen K."/>
            <person name="Cardenas P."/>
        </authorList>
    </citation>
    <scope>NUCLEOTIDE SEQUENCE</scope>
</reference>
<evidence type="ECO:0000313" key="2">
    <source>
        <dbReference type="Proteomes" id="UP001174909"/>
    </source>
</evidence>
<name>A0AA35S6N0_GEOBA</name>
<dbReference type="EMBL" id="CASHTH010002075">
    <property type="protein sequence ID" value="CAI8024440.1"/>
    <property type="molecule type" value="Genomic_DNA"/>
</dbReference>
<organism evidence="1 2">
    <name type="scientific">Geodia barretti</name>
    <name type="common">Barrett's horny sponge</name>
    <dbReference type="NCBI Taxonomy" id="519541"/>
    <lineage>
        <taxon>Eukaryota</taxon>
        <taxon>Metazoa</taxon>
        <taxon>Porifera</taxon>
        <taxon>Demospongiae</taxon>
        <taxon>Heteroscleromorpha</taxon>
        <taxon>Tetractinellida</taxon>
        <taxon>Astrophorina</taxon>
        <taxon>Geodiidae</taxon>
        <taxon>Geodia</taxon>
    </lineage>
</organism>
<sequence length="68" mass="7639">MGVLYFILLSATVERCIKMGQTFRPFLPLHTVSNYSKSPEIKGHQKLSEVLEGNTSISQILSSSERCH</sequence>
<feature type="non-terminal residue" evidence="1">
    <location>
        <position position="1"/>
    </location>
</feature>
<dbReference type="AlphaFoldDB" id="A0AA35S6N0"/>
<evidence type="ECO:0000313" key="1">
    <source>
        <dbReference type="EMBL" id="CAI8024440.1"/>
    </source>
</evidence>
<comment type="caution">
    <text evidence="1">The sequence shown here is derived from an EMBL/GenBank/DDBJ whole genome shotgun (WGS) entry which is preliminary data.</text>
</comment>
<accession>A0AA35S6N0</accession>
<protein>
    <submittedName>
        <fullName evidence="1">Uncharacterized protein</fullName>
    </submittedName>
</protein>